<evidence type="ECO:0000313" key="4">
    <source>
        <dbReference type="EMBL" id="SDN95311.1"/>
    </source>
</evidence>
<dbReference type="Gene3D" id="3.40.50.2300">
    <property type="match status" value="1"/>
</dbReference>
<dbReference type="SUPFAM" id="SSF52172">
    <property type="entry name" value="CheY-like"/>
    <property type="match status" value="1"/>
</dbReference>
<proteinExistence type="predicted"/>
<dbReference type="PROSITE" id="PS50110">
    <property type="entry name" value="RESPONSE_REGULATORY"/>
    <property type="match status" value="1"/>
</dbReference>
<dbReference type="Pfam" id="PF00072">
    <property type="entry name" value="Response_reg"/>
    <property type="match status" value="1"/>
</dbReference>
<dbReference type="SMART" id="SM00448">
    <property type="entry name" value="REC"/>
    <property type="match status" value="1"/>
</dbReference>
<name>A0A1H0FLD4_9BACT</name>
<dbReference type="GO" id="GO:0000160">
    <property type="term" value="P:phosphorelay signal transduction system"/>
    <property type="evidence" value="ECO:0007669"/>
    <property type="project" value="InterPro"/>
</dbReference>
<sequence length="149" mass="16755">MSPKKKIKILLVDDEIEFLNSIAERINLRGFEAVTATSGEEALELVKKETFYAAVIDLKMPGLDGLETIKKLREQNPKLHTILLTGYGDEKVKEATLALESEYFDKADMPSFWDYLKRLAHRVEDTMAAAGLATHGDLEDAQKIEKGEE</sequence>
<dbReference type="Proteomes" id="UP000199602">
    <property type="component" value="Unassembled WGS sequence"/>
</dbReference>
<evidence type="ECO:0000256" key="2">
    <source>
        <dbReference type="PROSITE-ProRule" id="PRU00169"/>
    </source>
</evidence>
<dbReference type="RefSeq" id="WP_092066150.1">
    <property type="nucleotide sequence ID" value="NZ_FNIN01000013.1"/>
</dbReference>
<reference evidence="4 5" key="1">
    <citation type="submission" date="2016-10" db="EMBL/GenBank/DDBJ databases">
        <authorList>
            <person name="de Groot N.N."/>
        </authorList>
    </citation>
    <scope>NUCLEOTIDE SEQUENCE [LARGE SCALE GENOMIC DNA]</scope>
    <source>
        <strain evidence="4 5">DSM 15269</strain>
    </source>
</reference>
<feature type="domain" description="Response regulatory" evidence="3">
    <location>
        <begin position="8"/>
        <end position="124"/>
    </location>
</feature>
<feature type="modified residue" description="4-aspartylphosphate" evidence="2">
    <location>
        <position position="57"/>
    </location>
</feature>
<dbReference type="EMBL" id="FNIN01000013">
    <property type="protein sequence ID" value="SDN95311.1"/>
    <property type="molecule type" value="Genomic_DNA"/>
</dbReference>
<accession>A0A1H0FLD4</accession>
<gene>
    <name evidence="4" type="ORF">SAMN04488516_1134</name>
</gene>
<keyword evidence="1 2" id="KW-0597">Phosphoprotein</keyword>
<dbReference type="AlphaFoldDB" id="A0A1H0FLD4"/>
<evidence type="ECO:0000256" key="1">
    <source>
        <dbReference type="ARBA" id="ARBA00022553"/>
    </source>
</evidence>
<dbReference type="PANTHER" id="PTHR44591:SF3">
    <property type="entry name" value="RESPONSE REGULATORY DOMAIN-CONTAINING PROTEIN"/>
    <property type="match status" value="1"/>
</dbReference>
<dbReference type="InterPro" id="IPR050595">
    <property type="entry name" value="Bact_response_regulator"/>
</dbReference>
<protein>
    <submittedName>
        <fullName evidence="4">Response regulator receiver domain-containing protein</fullName>
    </submittedName>
</protein>
<dbReference type="PANTHER" id="PTHR44591">
    <property type="entry name" value="STRESS RESPONSE REGULATOR PROTEIN 1"/>
    <property type="match status" value="1"/>
</dbReference>
<keyword evidence="5" id="KW-1185">Reference proteome</keyword>
<dbReference type="OrthoDB" id="5416564at2"/>
<organism evidence="4 5">
    <name type="scientific">Desulfonauticus submarinus</name>
    <dbReference type="NCBI Taxonomy" id="206665"/>
    <lineage>
        <taxon>Bacteria</taxon>
        <taxon>Pseudomonadati</taxon>
        <taxon>Thermodesulfobacteriota</taxon>
        <taxon>Desulfovibrionia</taxon>
        <taxon>Desulfovibrionales</taxon>
        <taxon>Desulfonauticaceae</taxon>
        <taxon>Desulfonauticus</taxon>
    </lineage>
</organism>
<dbReference type="InterPro" id="IPR001789">
    <property type="entry name" value="Sig_transdc_resp-reg_receiver"/>
</dbReference>
<evidence type="ECO:0000259" key="3">
    <source>
        <dbReference type="PROSITE" id="PS50110"/>
    </source>
</evidence>
<evidence type="ECO:0000313" key="5">
    <source>
        <dbReference type="Proteomes" id="UP000199602"/>
    </source>
</evidence>
<dbReference type="STRING" id="206665.SAMN04488516_1134"/>
<dbReference type="InterPro" id="IPR011006">
    <property type="entry name" value="CheY-like_superfamily"/>
</dbReference>